<keyword evidence="4" id="KW-1185">Reference proteome</keyword>
<sequence>MSPEPQAPRSAPESTPGPASAGTATAQAHGAGARGENVIHNIGYRNYDGPRLGRGYARTSLFEQSLRGAYGLGRSAKSKVLPMILFAVMCVPAAIVVAVTVFTEAKQLPVGYSAYVIQMQPVIGIYIAAMAPQAVSLDLRFRVVPLYFSRPIERGDYVGAKYAALSAAIFIFTGASVVILYVGALLAKLDFGDETKDFALGMVCCLVFSVLHAGIGLVAAAATPRRGFGVAAIIAVLTIPYMLISALQAIVSSQDNTAAIGWLGLGSPGSLIDGLQSKLLGGRNAFPLGQELTDAQVSVYVALIAVLIAGTYALLLRRYRKAGL</sequence>
<feature type="transmembrane region" description="Helical" evidence="2">
    <location>
        <begin position="162"/>
        <end position="186"/>
    </location>
</feature>
<feature type="compositionally biased region" description="Low complexity" evidence="1">
    <location>
        <begin position="16"/>
        <end position="32"/>
    </location>
</feature>
<evidence type="ECO:0000313" key="3">
    <source>
        <dbReference type="EMBL" id="MFC4495512.1"/>
    </source>
</evidence>
<dbReference type="RefSeq" id="WP_386448437.1">
    <property type="nucleotide sequence ID" value="NZ_JBHSFH010000007.1"/>
</dbReference>
<protein>
    <submittedName>
        <fullName evidence="3">ABC transporter permease</fullName>
    </submittedName>
</protein>
<keyword evidence="2" id="KW-0472">Membrane</keyword>
<keyword evidence="2" id="KW-1133">Transmembrane helix</keyword>
<feature type="transmembrane region" description="Helical" evidence="2">
    <location>
        <begin position="228"/>
        <end position="251"/>
    </location>
</feature>
<gene>
    <name evidence="3" type="ORF">ACFPA8_15380</name>
</gene>
<organism evidence="3 4">
    <name type="scientific">Streptomyces ovatisporus</name>
    <dbReference type="NCBI Taxonomy" id="1128682"/>
    <lineage>
        <taxon>Bacteria</taxon>
        <taxon>Bacillati</taxon>
        <taxon>Actinomycetota</taxon>
        <taxon>Actinomycetes</taxon>
        <taxon>Kitasatosporales</taxon>
        <taxon>Streptomycetaceae</taxon>
        <taxon>Streptomyces</taxon>
    </lineage>
</organism>
<evidence type="ECO:0000256" key="2">
    <source>
        <dbReference type="SAM" id="Phobius"/>
    </source>
</evidence>
<evidence type="ECO:0000256" key="1">
    <source>
        <dbReference type="SAM" id="MobiDB-lite"/>
    </source>
</evidence>
<feature type="transmembrane region" description="Helical" evidence="2">
    <location>
        <begin position="297"/>
        <end position="316"/>
    </location>
</feature>
<dbReference type="EMBL" id="JBHSFH010000007">
    <property type="protein sequence ID" value="MFC4495512.1"/>
    <property type="molecule type" value="Genomic_DNA"/>
</dbReference>
<dbReference type="Proteomes" id="UP001595997">
    <property type="component" value="Unassembled WGS sequence"/>
</dbReference>
<keyword evidence="2" id="KW-0812">Transmembrane</keyword>
<name>A0ABV9A7P8_9ACTN</name>
<evidence type="ECO:0000313" key="4">
    <source>
        <dbReference type="Proteomes" id="UP001595997"/>
    </source>
</evidence>
<proteinExistence type="predicted"/>
<feature type="region of interest" description="Disordered" evidence="1">
    <location>
        <begin position="1"/>
        <end position="32"/>
    </location>
</feature>
<reference evidence="4" key="1">
    <citation type="journal article" date="2019" name="Int. J. Syst. Evol. Microbiol.">
        <title>The Global Catalogue of Microorganisms (GCM) 10K type strain sequencing project: providing services to taxonomists for standard genome sequencing and annotation.</title>
        <authorList>
            <consortium name="The Broad Institute Genomics Platform"/>
            <consortium name="The Broad Institute Genome Sequencing Center for Infectious Disease"/>
            <person name="Wu L."/>
            <person name="Ma J."/>
        </authorList>
    </citation>
    <scope>NUCLEOTIDE SEQUENCE [LARGE SCALE GENOMIC DNA]</scope>
    <source>
        <strain evidence="4">CGMCC 4.7357</strain>
    </source>
</reference>
<comment type="caution">
    <text evidence="3">The sequence shown here is derived from an EMBL/GenBank/DDBJ whole genome shotgun (WGS) entry which is preliminary data.</text>
</comment>
<feature type="transmembrane region" description="Helical" evidence="2">
    <location>
        <begin position="80"/>
        <end position="103"/>
    </location>
</feature>
<dbReference type="Pfam" id="PF12679">
    <property type="entry name" value="ABC2_membrane_2"/>
    <property type="match status" value="1"/>
</dbReference>
<feature type="transmembrane region" description="Helical" evidence="2">
    <location>
        <begin position="123"/>
        <end position="141"/>
    </location>
</feature>
<feature type="transmembrane region" description="Helical" evidence="2">
    <location>
        <begin position="198"/>
        <end position="221"/>
    </location>
</feature>
<accession>A0ABV9A7P8</accession>